<dbReference type="AlphaFoldDB" id="A0A3M8CL61"/>
<dbReference type="Proteomes" id="UP000282028">
    <property type="component" value="Unassembled WGS sequence"/>
</dbReference>
<name>A0A3M8CL61_9BACL</name>
<evidence type="ECO:0000259" key="1">
    <source>
        <dbReference type="PROSITE" id="PS51677"/>
    </source>
</evidence>
<accession>A0A3M8CL61</accession>
<keyword evidence="3" id="KW-1185">Reference proteome</keyword>
<evidence type="ECO:0000313" key="3">
    <source>
        <dbReference type="Proteomes" id="UP000282028"/>
    </source>
</evidence>
<dbReference type="Gene3D" id="3.20.20.370">
    <property type="entry name" value="Glycoside hydrolase/deacetylase"/>
    <property type="match status" value="1"/>
</dbReference>
<dbReference type="GO" id="GO:0005975">
    <property type="term" value="P:carbohydrate metabolic process"/>
    <property type="evidence" value="ECO:0007669"/>
    <property type="project" value="InterPro"/>
</dbReference>
<gene>
    <name evidence="2" type="ORF">EDM52_02905</name>
</gene>
<protein>
    <recommendedName>
        <fullName evidence="1">NodB homology domain-containing protein</fullName>
    </recommendedName>
</protein>
<dbReference type="PANTHER" id="PTHR10587">
    <property type="entry name" value="GLYCOSYL TRANSFERASE-RELATED"/>
    <property type="match status" value="1"/>
</dbReference>
<dbReference type="RefSeq" id="WP_122907502.1">
    <property type="nucleotide sequence ID" value="NZ_CBCSBE010000008.1"/>
</dbReference>
<sequence length="326" mass="36962">MKREKRRLWLTIVGATLLTVIINFQPIDHYVHTIKEKEAVSVSVNVDEKERLREMIEKWKEGREEAPIDAKVDQTWKAIPGYNGLIVDVEASLEKMLTAKNPGPELLVYKEVEPAVSLKQLGAHPVYRGNPMKPAISFMVNVAWGNEYLDSMLNTLDKHQVKTTFFLDGSWAKKYPDEVKKIAQRGHEIGNHAYSHPDMKNLGVDRIHQEIHRTQEVVFQTLGSRPTLFAPPSGSFNQRVVDIAHSSYQMQTILWTADTIDWQKPSPQTVIQRITKKMENGVLVLMHPTAASEASLDHLLTLAKQKGLVPTTVSELLSSKRFPKNS</sequence>
<dbReference type="InterPro" id="IPR011330">
    <property type="entry name" value="Glyco_hydro/deAcase_b/a-brl"/>
</dbReference>
<dbReference type="PROSITE" id="PS51677">
    <property type="entry name" value="NODB"/>
    <property type="match status" value="1"/>
</dbReference>
<dbReference type="PANTHER" id="PTHR10587:SF80">
    <property type="entry name" value="CHITOOLIGOSACCHARIDE DEACETYLASE"/>
    <property type="match status" value="1"/>
</dbReference>
<dbReference type="OrthoDB" id="9812065at2"/>
<organism evidence="2 3">
    <name type="scientific">Brevibacillus invocatus</name>
    <dbReference type="NCBI Taxonomy" id="173959"/>
    <lineage>
        <taxon>Bacteria</taxon>
        <taxon>Bacillati</taxon>
        <taxon>Bacillota</taxon>
        <taxon>Bacilli</taxon>
        <taxon>Bacillales</taxon>
        <taxon>Paenibacillaceae</taxon>
        <taxon>Brevibacillus</taxon>
    </lineage>
</organism>
<proteinExistence type="predicted"/>
<comment type="caution">
    <text evidence="2">The sequence shown here is derived from an EMBL/GenBank/DDBJ whole genome shotgun (WGS) entry which is preliminary data.</text>
</comment>
<dbReference type="SUPFAM" id="SSF88713">
    <property type="entry name" value="Glycoside hydrolase/deacetylase"/>
    <property type="match status" value="1"/>
</dbReference>
<dbReference type="GO" id="GO:0016810">
    <property type="term" value="F:hydrolase activity, acting on carbon-nitrogen (but not peptide) bonds"/>
    <property type="evidence" value="ECO:0007669"/>
    <property type="project" value="InterPro"/>
</dbReference>
<dbReference type="InterPro" id="IPR002509">
    <property type="entry name" value="NODB_dom"/>
</dbReference>
<reference evidence="2 3" key="1">
    <citation type="submission" date="2018-10" db="EMBL/GenBank/DDBJ databases">
        <title>Phylogenomics of Brevibacillus.</title>
        <authorList>
            <person name="Dunlap C."/>
        </authorList>
    </citation>
    <scope>NUCLEOTIDE SEQUENCE [LARGE SCALE GENOMIC DNA]</scope>
    <source>
        <strain evidence="2 3">JCM 12215</strain>
    </source>
</reference>
<evidence type="ECO:0000313" key="2">
    <source>
        <dbReference type="EMBL" id="RNB76291.1"/>
    </source>
</evidence>
<dbReference type="CDD" id="cd10950">
    <property type="entry name" value="CE4_BsYlxY_like"/>
    <property type="match status" value="1"/>
</dbReference>
<feature type="domain" description="NodB homology" evidence="1">
    <location>
        <begin position="134"/>
        <end position="311"/>
    </location>
</feature>
<dbReference type="InterPro" id="IPR050248">
    <property type="entry name" value="Polysacc_deacetylase_ArnD"/>
</dbReference>
<dbReference type="Pfam" id="PF01522">
    <property type="entry name" value="Polysacc_deac_1"/>
    <property type="match status" value="1"/>
</dbReference>
<dbReference type="EMBL" id="RHHR01000007">
    <property type="protein sequence ID" value="RNB76291.1"/>
    <property type="molecule type" value="Genomic_DNA"/>
</dbReference>
<dbReference type="GO" id="GO:0016020">
    <property type="term" value="C:membrane"/>
    <property type="evidence" value="ECO:0007669"/>
    <property type="project" value="TreeGrafter"/>
</dbReference>